<dbReference type="Proteomes" id="UP001153269">
    <property type="component" value="Unassembled WGS sequence"/>
</dbReference>
<gene>
    <name evidence="2" type="ORF">PLEPLA_LOCUS12234</name>
</gene>
<reference evidence="2" key="1">
    <citation type="submission" date="2020-03" db="EMBL/GenBank/DDBJ databases">
        <authorList>
            <person name="Weist P."/>
        </authorList>
    </citation>
    <scope>NUCLEOTIDE SEQUENCE</scope>
</reference>
<dbReference type="EMBL" id="CADEAL010000724">
    <property type="protein sequence ID" value="CAB1424312.1"/>
    <property type="molecule type" value="Genomic_DNA"/>
</dbReference>
<evidence type="ECO:0000313" key="2">
    <source>
        <dbReference type="EMBL" id="CAB1424312.1"/>
    </source>
</evidence>
<comment type="caution">
    <text evidence="2">The sequence shown here is derived from an EMBL/GenBank/DDBJ whole genome shotgun (WGS) entry which is preliminary data.</text>
</comment>
<dbReference type="AlphaFoldDB" id="A0A9N7U4X1"/>
<evidence type="ECO:0000313" key="3">
    <source>
        <dbReference type="Proteomes" id="UP001153269"/>
    </source>
</evidence>
<sequence>MAGSAGMRAEPALKCPTEFTEVDLSPALASHGFTLPGIQTGPSATLILPSSHQRGLSALGSVPHSDPLNHQILLTAARVLHDAQGEEAGRLGVGRWLQCCGKHIYSSQCNNKHTVVNPSEYSVYCQPRTPRFPAGFKTKSLPQSRWLPLLCPSTSATSINLWDLFILACMCEQESLGSNITETEPDQESGKRRGLRQRRLLESIPFDKPAKKPLIKCGPSRSPH</sequence>
<organism evidence="2 3">
    <name type="scientific">Pleuronectes platessa</name>
    <name type="common">European plaice</name>
    <dbReference type="NCBI Taxonomy" id="8262"/>
    <lineage>
        <taxon>Eukaryota</taxon>
        <taxon>Metazoa</taxon>
        <taxon>Chordata</taxon>
        <taxon>Craniata</taxon>
        <taxon>Vertebrata</taxon>
        <taxon>Euteleostomi</taxon>
        <taxon>Actinopterygii</taxon>
        <taxon>Neopterygii</taxon>
        <taxon>Teleostei</taxon>
        <taxon>Neoteleostei</taxon>
        <taxon>Acanthomorphata</taxon>
        <taxon>Carangaria</taxon>
        <taxon>Pleuronectiformes</taxon>
        <taxon>Pleuronectoidei</taxon>
        <taxon>Pleuronectidae</taxon>
        <taxon>Pleuronectes</taxon>
    </lineage>
</organism>
<accession>A0A9N7U4X1</accession>
<keyword evidence="3" id="KW-1185">Reference proteome</keyword>
<protein>
    <submittedName>
        <fullName evidence="2">Uncharacterized protein</fullName>
    </submittedName>
</protein>
<feature type="region of interest" description="Disordered" evidence="1">
    <location>
        <begin position="180"/>
        <end position="224"/>
    </location>
</feature>
<name>A0A9N7U4X1_PLEPL</name>
<evidence type="ECO:0000256" key="1">
    <source>
        <dbReference type="SAM" id="MobiDB-lite"/>
    </source>
</evidence>
<proteinExistence type="predicted"/>